<gene>
    <name evidence="1" type="ORF">SAMN05421849_0307</name>
</gene>
<keyword evidence="2" id="KW-1185">Reference proteome</keyword>
<dbReference type="Proteomes" id="UP000192455">
    <property type="component" value="Unassembled WGS sequence"/>
</dbReference>
<evidence type="ECO:0000313" key="2">
    <source>
        <dbReference type="Proteomes" id="UP000192455"/>
    </source>
</evidence>
<evidence type="ECO:0000313" key="1">
    <source>
        <dbReference type="EMBL" id="SIT75311.1"/>
    </source>
</evidence>
<proteinExistence type="predicted"/>
<dbReference type="AlphaFoldDB" id="A0A1R3WBU9"/>
<organism evidence="1 2">
    <name type="scientific">Pontibaca methylaminivorans</name>
    <dbReference type="NCBI Taxonomy" id="515897"/>
    <lineage>
        <taxon>Bacteria</taxon>
        <taxon>Pseudomonadati</taxon>
        <taxon>Pseudomonadota</taxon>
        <taxon>Alphaproteobacteria</taxon>
        <taxon>Rhodobacterales</taxon>
        <taxon>Roseobacteraceae</taxon>
        <taxon>Pontibaca</taxon>
    </lineage>
</organism>
<dbReference type="STRING" id="515897.SAMN05421849_0307"/>
<reference evidence="1 2" key="1">
    <citation type="submission" date="2017-01" db="EMBL/GenBank/DDBJ databases">
        <authorList>
            <person name="Mah S.A."/>
            <person name="Swanson W.J."/>
            <person name="Moy G.W."/>
            <person name="Vacquier V.D."/>
        </authorList>
    </citation>
    <scope>NUCLEOTIDE SEQUENCE [LARGE SCALE GENOMIC DNA]</scope>
    <source>
        <strain evidence="1 2">DSM 21219</strain>
    </source>
</reference>
<sequence>MATLPKMLELIQPFDGRDDGTLLQFGRVLREAGYIPAGKRGRGAPDLGLEHAANLLLGTYGAASPKDGPKAVANLRTLQAFVFEGNFHEGCEVLRDIMEKETFGEALEELILGVPEILTSIVRIMDPNCQLSDEDECSWRERISQGMGPADVKVRLYPTFASIAIMQAQRPLWEAQYIVNDDRIDEYKDAMNADRKSITEFSIRTLAAYFTALMDGVGE</sequence>
<dbReference type="OrthoDB" id="7869506at2"/>
<protein>
    <submittedName>
        <fullName evidence="1">Uncharacterized protein</fullName>
    </submittedName>
</protein>
<accession>A0A1R3WBU9</accession>
<dbReference type="EMBL" id="FTPS01000001">
    <property type="protein sequence ID" value="SIT75311.1"/>
    <property type="molecule type" value="Genomic_DNA"/>
</dbReference>
<name>A0A1R3WBU9_9RHOB</name>
<dbReference type="RefSeq" id="WP_076646633.1">
    <property type="nucleotide sequence ID" value="NZ_FTPS01000001.1"/>
</dbReference>